<protein>
    <submittedName>
        <fullName evidence="9">Zinc transporter ZIP12-like</fullName>
    </submittedName>
</protein>
<dbReference type="OrthoDB" id="200954at2759"/>
<feature type="transmembrane region" description="Helical" evidence="7">
    <location>
        <begin position="41"/>
        <end position="63"/>
    </location>
</feature>
<name>A0A8B8E9X2_CRAVI</name>
<dbReference type="GO" id="GO:0140410">
    <property type="term" value="F:monoatomic cation:bicarbonate symporter activity"/>
    <property type="evidence" value="ECO:0007669"/>
    <property type="project" value="TreeGrafter"/>
</dbReference>
<accession>A0A8B8E9X2</accession>
<feature type="compositionally biased region" description="Basic and acidic residues" evidence="6">
    <location>
        <begin position="104"/>
        <end position="121"/>
    </location>
</feature>
<evidence type="ECO:0000313" key="8">
    <source>
        <dbReference type="Proteomes" id="UP000694844"/>
    </source>
</evidence>
<feature type="transmembrane region" description="Helical" evidence="7">
    <location>
        <begin position="328"/>
        <end position="347"/>
    </location>
</feature>
<gene>
    <name evidence="9" type="primary">LOC111132861</name>
</gene>
<dbReference type="KEGG" id="cvn:111132861"/>
<organism evidence="8 9">
    <name type="scientific">Crassostrea virginica</name>
    <name type="common">Eastern oyster</name>
    <dbReference type="NCBI Taxonomy" id="6565"/>
    <lineage>
        <taxon>Eukaryota</taxon>
        <taxon>Metazoa</taxon>
        <taxon>Spiralia</taxon>
        <taxon>Lophotrochozoa</taxon>
        <taxon>Mollusca</taxon>
        <taxon>Bivalvia</taxon>
        <taxon>Autobranchia</taxon>
        <taxon>Pteriomorphia</taxon>
        <taxon>Ostreida</taxon>
        <taxon>Ostreoidea</taxon>
        <taxon>Ostreidae</taxon>
        <taxon>Crassostrea</taxon>
    </lineage>
</organism>
<proteinExistence type="inferred from homology"/>
<feature type="transmembrane region" description="Helical" evidence="7">
    <location>
        <begin position="12"/>
        <end position="29"/>
    </location>
</feature>
<dbReference type="RefSeq" id="XP_022336469.1">
    <property type="nucleotide sequence ID" value="XM_022480761.1"/>
</dbReference>
<keyword evidence="3 7" id="KW-0812">Transmembrane</keyword>
<evidence type="ECO:0000256" key="4">
    <source>
        <dbReference type="ARBA" id="ARBA00022989"/>
    </source>
</evidence>
<dbReference type="PANTHER" id="PTHR12191:SF4">
    <property type="entry name" value="ZINC TRANSPORTER ZIP12"/>
    <property type="match status" value="1"/>
</dbReference>
<keyword evidence="4 7" id="KW-1133">Transmembrane helix</keyword>
<evidence type="ECO:0000256" key="5">
    <source>
        <dbReference type="ARBA" id="ARBA00023136"/>
    </source>
</evidence>
<keyword evidence="8" id="KW-1185">Reference proteome</keyword>
<evidence type="ECO:0000256" key="2">
    <source>
        <dbReference type="ARBA" id="ARBA00006939"/>
    </source>
</evidence>
<feature type="region of interest" description="Disordered" evidence="6">
    <location>
        <begin position="71"/>
        <end position="121"/>
    </location>
</feature>
<reference evidence="9" key="1">
    <citation type="submission" date="2025-08" db="UniProtKB">
        <authorList>
            <consortium name="RefSeq"/>
        </authorList>
    </citation>
    <scope>IDENTIFICATION</scope>
    <source>
        <tissue evidence="9">Whole sample</tissue>
    </source>
</reference>
<evidence type="ECO:0000256" key="1">
    <source>
        <dbReference type="ARBA" id="ARBA00004141"/>
    </source>
</evidence>
<evidence type="ECO:0000256" key="6">
    <source>
        <dbReference type="SAM" id="MobiDB-lite"/>
    </source>
</evidence>
<dbReference type="GO" id="GO:0005886">
    <property type="term" value="C:plasma membrane"/>
    <property type="evidence" value="ECO:0007669"/>
    <property type="project" value="TreeGrafter"/>
</dbReference>
<feature type="transmembrane region" description="Helical" evidence="7">
    <location>
        <begin position="265"/>
        <end position="283"/>
    </location>
</feature>
<dbReference type="InterPro" id="IPR050799">
    <property type="entry name" value="ZIP_Transporter"/>
</dbReference>
<dbReference type="Pfam" id="PF02535">
    <property type="entry name" value="Zip"/>
    <property type="match status" value="1"/>
</dbReference>
<comment type="similarity">
    <text evidence="2">Belongs to the ZIP transporter (TC 2.A.5) family.</text>
</comment>
<dbReference type="Proteomes" id="UP000694844">
    <property type="component" value="Chromosome 5"/>
</dbReference>
<dbReference type="GO" id="GO:0030003">
    <property type="term" value="P:intracellular monoatomic cation homeostasis"/>
    <property type="evidence" value="ECO:0007669"/>
    <property type="project" value="TreeGrafter"/>
</dbReference>
<feature type="transmembrane region" description="Helical" evidence="7">
    <location>
        <begin position="134"/>
        <end position="151"/>
    </location>
</feature>
<dbReference type="GO" id="GO:0071578">
    <property type="term" value="P:zinc ion import across plasma membrane"/>
    <property type="evidence" value="ECO:0007669"/>
    <property type="project" value="TreeGrafter"/>
</dbReference>
<dbReference type="AlphaFoldDB" id="A0A8B8E9X2"/>
<feature type="transmembrane region" description="Helical" evidence="7">
    <location>
        <begin position="295"/>
        <end position="316"/>
    </location>
</feature>
<dbReference type="GO" id="GO:0005385">
    <property type="term" value="F:zinc ion transmembrane transporter activity"/>
    <property type="evidence" value="ECO:0007669"/>
    <property type="project" value="TreeGrafter"/>
</dbReference>
<dbReference type="PANTHER" id="PTHR12191">
    <property type="entry name" value="SOLUTE CARRIER FAMILY 39"/>
    <property type="match status" value="1"/>
</dbReference>
<evidence type="ECO:0000256" key="3">
    <source>
        <dbReference type="ARBA" id="ARBA00022692"/>
    </source>
</evidence>
<dbReference type="InterPro" id="IPR003689">
    <property type="entry name" value="ZIP"/>
</dbReference>
<sequence>MVTEAEAYGYGALANLICCACSLAGAFIIPFAKRHKTAYDVVLSVFMGLAVGALASDAILHLVPEALGLHHHGPSPSSKTNDTHSPSRDFHHHRKRDTHVHQGNHVDHDHHHPADQHQDHDSVHIEKEHHVEPYIWYCMVLLLGVYIFYLVEMAMVHVQRKVGSETSPVTLTAFNTQPVDAIIKEKEGEEQRNARGRKTVSPLVIMIIVGDGLHNFTDGLAIAASFSTSILEGIAITIAIFCHELPQELGDFAILINEGLTFKKALIANLFSSLTAFVGFFIGVPISSDLAARPWIFSITAGMFLYISLVDMLPSLIKNGSTNTKTLIYHNIGILLGALVIILLAIFESKIDIV</sequence>
<keyword evidence="5 7" id="KW-0472">Membrane</keyword>
<dbReference type="GeneID" id="111132861"/>
<comment type="subcellular location">
    <subcellularLocation>
        <location evidence="1">Membrane</location>
        <topology evidence="1">Multi-pass membrane protein</topology>
    </subcellularLocation>
</comment>
<evidence type="ECO:0000313" key="9">
    <source>
        <dbReference type="RefSeq" id="XP_022336469.1"/>
    </source>
</evidence>
<evidence type="ECO:0000256" key="7">
    <source>
        <dbReference type="SAM" id="Phobius"/>
    </source>
</evidence>